<keyword evidence="2" id="KW-1185">Reference proteome</keyword>
<dbReference type="Proteomes" id="UP001416858">
    <property type="component" value="Unassembled WGS sequence"/>
</dbReference>
<evidence type="ECO:0000313" key="2">
    <source>
        <dbReference type="Proteomes" id="UP001416858"/>
    </source>
</evidence>
<organism evidence="1 2">
    <name type="scientific">Novipirellula caenicola</name>
    <dbReference type="NCBI Taxonomy" id="1536901"/>
    <lineage>
        <taxon>Bacteria</taxon>
        <taxon>Pseudomonadati</taxon>
        <taxon>Planctomycetota</taxon>
        <taxon>Planctomycetia</taxon>
        <taxon>Pirellulales</taxon>
        <taxon>Pirellulaceae</taxon>
        <taxon>Novipirellula</taxon>
    </lineage>
</organism>
<reference evidence="1 2" key="1">
    <citation type="submission" date="2024-02" db="EMBL/GenBank/DDBJ databases">
        <title>Rhodopirellula caenicola NBRC 110016.</title>
        <authorList>
            <person name="Ichikawa N."/>
            <person name="Katano-Makiyama Y."/>
            <person name="Hidaka K."/>
        </authorList>
    </citation>
    <scope>NUCLEOTIDE SEQUENCE [LARGE SCALE GENOMIC DNA]</scope>
    <source>
        <strain evidence="1 2">NBRC 110016</strain>
    </source>
</reference>
<accession>A0ABP9VMT9</accession>
<proteinExistence type="predicted"/>
<protein>
    <submittedName>
        <fullName evidence="1">Uncharacterized protein</fullName>
    </submittedName>
</protein>
<sequence>MPMTAWKRVRMDDESLDDFRYGLSLVAKLVKSFDGI</sequence>
<name>A0ABP9VMT9_9BACT</name>
<comment type="caution">
    <text evidence="1">The sequence shown here is derived from an EMBL/GenBank/DDBJ whole genome shotgun (WGS) entry which is preliminary data.</text>
</comment>
<gene>
    <name evidence="1" type="ORF">Rcae01_01952</name>
</gene>
<dbReference type="EMBL" id="BAABRO010000003">
    <property type="protein sequence ID" value="GAA5506499.1"/>
    <property type="molecule type" value="Genomic_DNA"/>
</dbReference>
<evidence type="ECO:0000313" key="1">
    <source>
        <dbReference type="EMBL" id="GAA5506499.1"/>
    </source>
</evidence>